<dbReference type="Gramene" id="OE9A026480T3">
    <property type="protein sequence ID" value="OE9A026480C3"/>
    <property type="gene ID" value="OE9A026480"/>
</dbReference>
<keyword evidence="2" id="KW-1185">Reference proteome</keyword>
<accession>A0A8S0RCK9</accession>
<gene>
    <name evidence="1" type="ORF">OLEA9_A026480</name>
</gene>
<organism evidence="1 2">
    <name type="scientific">Olea europaea subsp. europaea</name>
    <dbReference type="NCBI Taxonomy" id="158383"/>
    <lineage>
        <taxon>Eukaryota</taxon>
        <taxon>Viridiplantae</taxon>
        <taxon>Streptophyta</taxon>
        <taxon>Embryophyta</taxon>
        <taxon>Tracheophyta</taxon>
        <taxon>Spermatophyta</taxon>
        <taxon>Magnoliopsida</taxon>
        <taxon>eudicotyledons</taxon>
        <taxon>Gunneridae</taxon>
        <taxon>Pentapetalae</taxon>
        <taxon>asterids</taxon>
        <taxon>lamiids</taxon>
        <taxon>Lamiales</taxon>
        <taxon>Oleaceae</taxon>
        <taxon>Oleeae</taxon>
        <taxon>Olea</taxon>
    </lineage>
</organism>
<dbReference type="OrthoDB" id="604034at2759"/>
<dbReference type="AlphaFoldDB" id="A0A8S0RCK9"/>
<sequence>MPVPYLLTQISRRINGLFLNFYISLDTWNHFLAGAALIGLRFSSLNSMADNEDRTEIVPKGNEWEVVSLTASAYAAAPGPKQVDLSEDSQGNLVGESEAETSGAMFMSGHFLFPPGQHENLPLEPEYNEIRNEKEDEGDRPHLIVEERGKLDVKDEENVSIKKLMSDEFTGVQAIDEEANRLSVSGADIQNDVAFHKEQFNYGTAEFSAYHSISTMGRSNTVEEDAMTDDVAEPFEHASNSTSPSFQKPVEEDKYDGADLPCKAWWKRRALSLYAHAKEANTFWSILIAGAVTGLVIIGHKWQEERWQVLQLKRQFGINDEKMGRILGPISRLKDVIVGGHQRSFGRGSNSVER</sequence>
<evidence type="ECO:0000313" key="1">
    <source>
        <dbReference type="EMBL" id="CAA2976792.1"/>
    </source>
</evidence>
<reference evidence="1 2" key="1">
    <citation type="submission" date="2019-12" db="EMBL/GenBank/DDBJ databases">
        <authorList>
            <person name="Alioto T."/>
            <person name="Alioto T."/>
            <person name="Gomez Garrido J."/>
        </authorList>
    </citation>
    <scope>NUCLEOTIDE SEQUENCE [LARGE SCALE GENOMIC DNA]</scope>
</reference>
<protein>
    <recommendedName>
        <fullName evidence="3">ATG8-interacting protein 1</fullName>
    </recommendedName>
</protein>
<evidence type="ECO:0008006" key="3">
    <source>
        <dbReference type="Google" id="ProtNLM"/>
    </source>
</evidence>
<dbReference type="PANTHER" id="PTHR34797:SF1">
    <property type="entry name" value="ATG8-INTERACTING PROTEIN 2"/>
    <property type="match status" value="1"/>
</dbReference>
<name>A0A8S0RCK9_OLEEU</name>
<dbReference type="EMBL" id="CACTIH010002554">
    <property type="protein sequence ID" value="CAA2976792.1"/>
    <property type="molecule type" value="Genomic_DNA"/>
</dbReference>
<dbReference type="InterPro" id="IPR040304">
    <property type="entry name" value="ATG8-IP-1/2"/>
</dbReference>
<dbReference type="Proteomes" id="UP000594638">
    <property type="component" value="Unassembled WGS sequence"/>
</dbReference>
<dbReference type="PANTHER" id="PTHR34797">
    <property type="entry name" value="ATG8-INTERACTING PROTEIN 2"/>
    <property type="match status" value="1"/>
</dbReference>
<proteinExistence type="predicted"/>
<comment type="caution">
    <text evidence="1">The sequence shown here is derived from an EMBL/GenBank/DDBJ whole genome shotgun (WGS) entry which is preliminary data.</text>
</comment>
<evidence type="ECO:0000313" key="2">
    <source>
        <dbReference type="Proteomes" id="UP000594638"/>
    </source>
</evidence>